<protein>
    <submittedName>
        <fullName evidence="1">Uncharacterized protein</fullName>
    </submittedName>
</protein>
<evidence type="ECO:0000313" key="2">
    <source>
        <dbReference type="Proteomes" id="UP000318878"/>
    </source>
</evidence>
<dbReference type="EMBL" id="SJPF01000001">
    <property type="protein sequence ID" value="TWT38820.1"/>
    <property type="molecule type" value="Genomic_DNA"/>
</dbReference>
<gene>
    <name evidence="1" type="ORF">Enr8_05140</name>
</gene>
<keyword evidence="2" id="KW-1185">Reference proteome</keyword>
<dbReference type="InterPro" id="IPR045665">
    <property type="entry name" value="DUF6386"/>
</dbReference>
<dbReference type="Proteomes" id="UP000318878">
    <property type="component" value="Unassembled WGS sequence"/>
</dbReference>
<proteinExistence type="predicted"/>
<sequence>MQSADFVTDTSTLCIFDLESLRHRLDDDSDWWTVPDEELLEVNNGNIAFIGLGEDGKYCLEVCESLVETDISINLNCPSGRLFIGAGEEVTGEGLEPEALRGGMFLDLSPGIYRLAIYRKSPRLVAICFEQTSDGGENKFTTPVQI</sequence>
<dbReference type="RefSeq" id="WP_146429045.1">
    <property type="nucleotide sequence ID" value="NZ_SJPF01000001.1"/>
</dbReference>
<dbReference type="Pfam" id="PF19923">
    <property type="entry name" value="DUF6386"/>
    <property type="match status" value="1"/>
</dbReference>
<organism evidence="1 2">
    <name type="scientific">Blastopirellula retiformator</name>
    <dbReference type="NCBI Taxonomy" id="2527970"/>
    <lineage>
        <taxon>Bacteria</taxon>
        <taxon>Pseudomonadati</taxon>
        <taxon>Planctomycetota</taxon>
        <taxon>Planctomycetia</taxon>
        <taxon>Pirellulales</taxon>
        <taxon>Pirellulaceae</taxon>
        <taxon>Blastopirellula</taxon>
    </lineage>
</organism>
<comment type="caution">
    <text evidence="1">The sequence shown here is derived from an EMBL/GenBank/DDBJ whole genome shotgun (WGS) entry which is preliminary data.</text>
</comment>
<dbReference type="OrthoDB" id="2604824at2"/>
<reference evidence="1 2" key="1">
    <citation type="submission" date="2019-02" db="EMBL/GenBank/DDBJ databases">
        <title>Deep-cultivation of Planctomycetes and their phenomic and genomic characterization uncovers novel biology.</title>
        <authorList>
            <person name="Wiegand S."/>
            <person name="Jogler M."/>
            <person name="Boedeker C."/>
            <person name="Pinto D."/>
            <person name="Vollmers J."/>
            <person name="Rivas-Marin E."/>
            <person name="Kohn T."/>
            <person name="Peeters S.H."/>
            <person name="Heuer A."/>
            <person name="Rast P."/>
            <person name="Oberbeckmann S."/>
            <person name="Bunk B."/>
            <person name="Jeske O."/>
            <person name="Meyerdierks A."/>
            <person name="Storesund J.E."/>
            <person name="Kallscheuer N."/>
            <person name="Luecker S."/>
            <person name="Lage O.M."/>
            <person name="Pohl T."/>
            <person name="Merkel B.J."/>
            <person name="Hornburger P."/>
            <person name="Mueller R.-W."/>
            <person name="Bruemmer F."/>
            <person name="Labrenz M."/>
            <person name="Spormann A.M."/>
            <person name="Op Den Camp H."/>
            <person name="Overmann J."/>
            <person name="Amann R."/>
            <person name="Jetten M.S.M."/>
            <person name="Mascher T."/>
            <person name="Medema M.H."/>
            <person name="Devos D.P."/>
            <person name="Kaster A.-K."/>
            <person name="Ovreas L."/>
            <person name="Rohde M."/>
            <person name="Galperin M.Y."/>
            <person name="Jogler C."/>
        </authorList>
    </citation>
    <scope>NUCLEOTIDE SEQUENCE [LARGE SCALE GENOMIC DNA]</scope>
    <source>
        <strain evidence="1 2">Enr8</strain>
    </source>
</reference>
<accession>A0A5C5VLJ7</accession>
<name>A0A5C5VLJ7_9BACT</name>
<dbReference type="AlphaFoldDB" id="A0A5C5VLJ7"/>
<evidence type="ECO:0000313" key="1">
    <source>
        <dbReference type="EMBL" id="TWT38820.1"/>
    </source>
</evidence>